<reference evidence="1" key="1">
    <citation type="submission" date="2014-05" db="EMBL/GenBank/DDBJ databases">
        <authorList>
            <person name="Chronopoulou M."/>
        </authorList>
    </citation>
    <scope>NUCLEOTIDE SEQUENCE</scope>
    <source>
        <tissue evidence="1">Whole organism</tissue>
    </source>
</reference>
<proteinExistence type="predicted"/>
<dbReference type="AlphaFoldDB" id="A0A0K2TMM7"/>
<evidence type="ECO:0000313" key="1">
    <source>
        <dbReference type="EMBL" id="CDW26721.1"/>
    </source>
</evidence>
<name>A0A0K2TMM7_LEPSM</name>
<protein>
    <submittedName>
        <fullName evidence="1">Putative LOC100368669 [Saccoglossus kowalevskii]</fullName>
    </submittedName>
</protein>
<dbReference type="EMBL" id="HACA01009360">
    <property type="protein sequence ID" value="CDW26721.1"/>
    <property type="molecule type" value="Transcribed_RNA"/>
</dbReference>
<sequence>MYTKKKRTSGNEVRLQLFLNKHTPKKAEERTTCLQKLDDSYLQPCSRLLLQKIRWTHLVARRWLTATRSTQAELFPKEYGWKNVNGCYQLRGSYIG</sequence>
<accession>A0A0K2TMM7</accession>
<organism evidence="1">
    <name type="scientific">Lepeophtheirus salmonis</name>
    <name type="common">Salmon louse</name>
    <name type="synonym">Caligus salmonis</name>
    <dbReference type="NCBI Taxonomy" id="72036"/>
    <lineage>
        <taxon>Eukaryota</taxon>
        <taxon>Metazoa</taxon>
        <taxon>Ecdysozoa</taxon>
        <taxon>Arthropoda</taxon>
        <taxon>Crustacea</taxon>
        <taxon>Multicrustacea</taxon>
        <taxon>Hexanauplia</taxon>
        <taxon>Copepoda</taxon>
        <taxon>Siphonostomatoida</taxon>
        <taxon>Caligidae</taxon>
        <taxon>Lepeophtheirus</taxon>
    </lineage>
</organism>